<evidence type="ECO:0000259" key="2">
    <source>
        <dbReference type="PROSITE" id="PS50943"/>
    </source>
</evidence>
<reference evidence="3 4" key="1">
    <citation type="submission" date="2018-08" db="EMBL/GenBank/DDBJ databases">
        <title>A genome reference for cultivated species of the human gut microbiota.</title>
        <authorList>
            <person name="Zou Y."/>
            <person name="Xue W."/>
            <person name="Luo G."/>
        </authorList>
    </citation>
    <scope>NUCLEOTIDE SEQUENCE [LARGE SCALE GENOMIC DNA]</scope>
    <source>
        <strain evidence="3 4">AM07-24</strain>
    </source>
</reference>
<dbReference type="CDD" id="cd00093">
    <property type="entry name" value="HTH_XRE"/>
    <property type="match status" value="1"/>
</dbReference>
<dbReference type="OrthoDB" id="2051881at2"/>
<feature type="domain" description="HTH cro/C1-type" evidence="2">
    <location>
        <begin position="16"/>
        <end position="70"/>
    </location>
</feature>
<dbReference type="GO" id="GO:0003677">
    <property type="term" value="F:DNA binding"/>
    <property type="evidence" value="ECO:0007669"/>
    <property type="project" value="UniProtKB-KW"/>
</dbReference>
<dbReference type="SMART" id="SM00530">
    <property type="entry name" value="HTH_XRE"/>
    <property type="match status" value="1"/>
</dbReference>
<accession>A0A415DUW9</accession>
<dbReference type="Gene3D" id="1.10.260.40">
    <property type="entry name" value="lambda repressor-like DNA-binding domains"/>
    <property type="match status" value="1"/>
</dbReference>
<name>A0A415DUW9_9FIRM</name>
<dbReference type="RefSeq" id="WP_118336549.1">
    <property type="nucleotide sequence ID" value="NZ_AP025567.1"/>
</dbReference>
<proteinExistence type="predicted"/>
<dbReference type="SUPFAM" id="SSF47413">
    <property type="entry name" value="lambda repressor-like DNA-binding domains"/>
    <property type="match status" value="1"/>
</dbReference>
<dbReference type="PROSITE" id="PS50943">
    <property type="entry name" value="HTH_CROC1"/>
    <property type="match status" value="1"/>
</dbReference>
<protein>
    <submittedName>
        <fullName evidence="3">XRE family transcriptional regulator</fullName>
    </submittedName>
</protein>
<dbReference type="Proteomes" id="UP000284841">
    <property type="component" value="Unassembled WGS sequence"/>
</dbReference>
<evidence type="ECO:0000313" key="4">
    <source>
        <dbReference type="Proteomes" id="UP000284841"/>
    </source>
</evidence>
<comment type="caution">
    <text evidence="3">The sequence shown here is derived from an EMBL/GenBank/DDBJ whole genome shotgun (WGS) entry which is preliminary data.</text>
</comment>
<dbReference type="Pfam" id="PF01381">
    <property type="entry name" value="HTH_3"/>
    <property type="match status" value="1"/>
</dbReference>
<dbReference type="PANTHER" id="PTHR46558:SF4">
    <property type="entry name" value="DNA-BIDING PHAGE PROTEIN"/>
    <property type="match status" value="1"/>
</dbReference>
<dbReference type="EMBL" id="QRMS01000007">
    <property type="protein sequence ID" value="RHJ84026.1"/>
    <property type="molecule type" value="Genomic_DNA"/>
</dbReference>
<dbReference type="STRING" id="1776384.GCA_900086585_00392"/>
<dbReference type="AlphaFoldDB" id="A0A415DUW9"/>
<dbReference type="PANTHER" id="PTHR46558">
    <property type="entry name" value="TRACRIPTIONAL REGULATORY PROTEIN-RELATED-RELATED"/>
    <property type="match status" value="1"/>
</dbReference>
<sequence length="117" mass="13087">MKKEKKRINKQIGARIKAAREASEYTQEQFAEKVDLSIQHVSNLERGIAGPSIDAVIKMCKVLCVSCDYLLLGHSGKKDVSKVESKLDNLTPDQLLIVDKGIRIILEAFSLTDEDEE</sequence>
<dbReference type="InterPro" id="IPR010982">
    <property type="entry name" value="Lambda_DNA-bd_dom_sf"/>
</dbReference>
<keyword evidence="4" id="KW-1185">Reference proteome</keyword>
<evidence type="ECO:0000313" key="3">
    <source>
        <dbReference type="EMBL" id="RHJ84026.1"/>
    </source>
</evidence>
<gene>
    <name evidence="3" type="ORF">DW099_17650</name>
</gene>
<dbReference type="InterPro" id="IPR001387">
    <property type="entry name" value="Cro/C1-type_HTH"/>
</dbReference>
<evidence type="ECO:0000256" key="1">
    <source>
        <dbReference type="ARBA" id="ARBA00023125"/>
    </source>
</evidence>
<keyword evidence="1" id="KW-0238">DNA-binding</keyword>
<organism evidence="3 4">
    <name type="scientific">Emergencia timonensis</name>
    <dbReference type="NCBI Taxonomy" id="1776384"/>
    <lineage>
        <taxon>Bacteria</taxon>
        <taxon>Bacillati</taxon>
        <taxon>Bacillota</taxon>
        <taxon>Clostridia</taxon>
        <taxon>Peptostreptococcales</taxon>
        <taxon>Anaerovoracaceae</taxon>
        <taxon>Emergencia</taxon>
    </lineage>
</organism>